<name>G2ZAK4_LISIP</name>
<dbReference type="Proteomes" id="UP000001286">
    <property type="component" value="Chromosome"/>
</dbReference>
<feature type="transmembrane region" description="Helical" evidence="1">
    <location>
        <begin position="20"/>
        <end position="39"/>
    </location>
</feature>
<accession>G2ZAK4</accession>
<keyword evidence="1" id="KW-1133">Transmembrane helix</keyword>
<dbReference type="RefSeq" id="WP_014091818.1">
    <property type="nucleotide sequence ID" value="NC_016011.1"/>
</dbReference>
<keyword evidence="1" id="KW-0472">Membrane</keyword>
<protein>
    <submittedName>
        <fullName evidence="2">Uncharacterized protein</fullName>
    </submittedName>
</protein>
<gene>
    <name evidence="2" type="ordered locus">LIV_0281</name>
</gene>
<reference evidence="2 3" key="1">
    <citation type="journal article" date="2011" name="J. Bacteriol.">
        <title>Complete genome sequence of the animal pathogen Listeria ivanovii, which provides insights into host specificities and evolution of the genus Listeria.</title>
        <authorList>
            <person name="Buchrieser C."/>
            <person name="Rusniok C."/>
            <person name="Garrido P."/>
            <person name="Hain T."/>
            <person name="Scortti M."/>
            <person name="Lampidis R."/>
            <person name="Karst U."/>
            <person name="Chakraborty T."/>
            <person name="Cossart P."/>
            <person name="Kreft J."/>
            <person name="Vazquez-Boland J.A."/>
            <person name="Goebel W."/>
            <person name="Glaser P."/>
        </authorList>
    </citation>
    <scope>NUCLEOTIDE SEQUENCE [LARGE SCALE GENOMIC DNA]</scope>
    <source>
        <strain evidence="3">ATCC BAA-678 / PAM 55</strain>
    </source>
</reference>
<feature type="transmembrane region" description="Helical" evidence="1">
    <location>
        <begin position="66"/>
        <end position="83"/>
    </location>
</feature>
<evidence type="ECO:0000256" key="1">
    <source>
        <dbReference type="SAM" id="Phobius"/>
    </source>
</evidence>
<dbReference type="EMBL" id="FR687253">
    <property type="protein sequence ID" value="CBW84758.1"/>
    <property type="molecule type" value="Genomic_DNA"/>
</dbReference>
<dbReference type="AlphaFoldDB" id="G2ZAK4"/>
<dbReference type="HOGENOM" id="CLU_2288061_0_0_9"/>
<sequence>MISILKRNSLVIFTETKRSILIFTLFLAIYFIVQLSFYGNGSDVYLKMFAGTHLQVPNDPLLKLPIPWFLFSIAPFLISIDVIHEIKQVYDKMLLGRVSSN</sequence>
<evidence type="ECO:0000313" key="2">
    <source>
        <dbReference type="EMBL" id="CBW84758.1"/>
    </source>
</evidence>
<organism evidence="2 3">
    <name type="scientific">Listeria ivanovii (strain ATCC BAA-678 / PAM 55)</name>
    <dbReference type="NCBI Taxonomy" id="881621"/>
    <lineage>
        <taxon>Bacteria</taxon>
        <taxon>Bacillati</taxon>
        <taxon>Bacillota</taxon>
        <taxon>Bacilli</taxon>
        <taxon>Bacillales</taxon>
        <taxon>Listeriaceae</taxon>
        <taxon>Listeria</taxon>
    </lineage>
</organism>
<evidence type="ECO:0000313" key="3">
    <source>
        <dbReference type="Proteomes" id="UP000001286"/>
    </source>
</evidence>
<keyword evidence="1" id="KW-0812">Transmembrane</keyword>
<proteinExistence type="predicted"/>
<dbReference type="KEGG" id="liv:LIV_0281"/>